<evidence type="ECO:0000256" key="1">
    <source>
        <dbReference type="SAM" id="SignalP"/>
    </source>
</evidence>
<keyword evidence="1" id="KW-0732">Signal</keyword>
<comment type="caution">
    <text evidence="2">The sequence shown here is derived from an EMBL/GenBank/DDBJ whole genome shotgun (WGS) entry which is preliminary data.</text>
</comment>
<keyword evidence="3" id="KW-1185">Reference proteome</keyword>
<proteinExistence type="predicted"/>
<feature type="chain" id="PRO_5045200860" evidence="1">
    <location>
        <begin position="23"/>
        <end position="199"/>
    </location>
</feature>
<sequence length="199" mass="21231">MLTTILFSQALLLACAVQGVIAAPPHGLLSSGACVRPDAYSTNLLLSVTSKFRCNSGASYERTMIATASLKYAGSALTSFGELETCQNIETFKRSYLDDKFSAEHRFGPFNVGGRKCCYSLRHAFGILLDMNTRQSVVALLPDYSKVVEGCSARGGDRCPDTTQFETCAAIIPDQARICAIAESSGKCGLETALKGPGH</sequence>
<protein>
    <submittedName>
        <fullName evidence="2">Uncharacterized protein</fullName>
    </submittedName>
</protein>
<dbReference type="EMBL" id="JBBPHU010000002">
    <property type="protein sequence ID" value="KAK7521803.1"/>
    <property type="molecule type" value="Genomic_DNA"/>
</dbReference>
<feature type="signal peptide" evidence="1">
    <location>
        <begin position="1"/>
        <end position="22"/>
    </location>
</feature>
<evidence type="ECO:0000313" key="3">
    <source>
        <dbReference type="Proteomes" id="UP001363622"/>
    </source>
</evidence>
<gene>
    <name evidence="2" type="ORF">IWZ03DRAFT_369473</name>
</gene>
<accession>A0ABR1KUE7</accession>
<reference evidence="2 3" key="1">
    <citation type="submission" date="2024-04" db="EMBL/GenBank/DDBJ databases">
        <title>Phyllosticta paracitricarpa is synonymous to the EU quarantine fungus P. citricarpa based on phylogenomic analyses.</title>
        <authorList>
            <consortium name="Lawrence Berkeley National Laboratory"/>
            <person name="Van Ingen-Buijs V.A."/>
            <person name="Van Westerhoven A.C."/>
            <person name="Haridas S."/>
            <person name="Skiadas P."/>
            <person name="Martin F."/>
            <person name="Groenewald J.Z."/>
            <person name="Crous P.W."/>
            <person name="Seidl M.F."/>
        </authorList>
    </citation>
    <scope>NUCLEOTIDE SEQUENCE [LARGE SCALE GENOMIC DNA]</scope>
    <source>
        <strain evidence="2 3">CBS 123371</strain>
    </source>
</reference>
<evidence type="ECO:0000313" key="2">
    <source>
        <dbReference type="EMBL" id="KAK7521803.1"/>
    </source>
</evidence>
<dbReference type="Proteomes" id="UP001363622">
    <property type="component" value="Unassembled WGS sequence"/>
</dbReference>
<name>A0ABR1KUE7_9PEZI</name>
<organism evidence="2 3">
    <name type="scientific">Phyllosticta citriasiana</name>
    <dbReference type="NCBI Taxonomy" id="595635"/>
    <lineage>
        <taxon>Eukaryota</taxon>
        <taxon>Fungi</taxon>
        <taxon>Dikarya</taxon>
        <taxon>Ascomycota</taxon>
        <taxon>Pezizomycotina</taxon>
        <taxon>Dothideomycetes</taxon>
        <taxon>Dothideomycetes incertae sedis</taxon>
        <taxon>Botryosphaeriales</taxon>
        <taxon>Phyllostictaceae</taxon>
        <taxon>Phyllosticta</taxon>
    </lineage>
</organism>